<evidence type="ECO:0000259" key="5">
    <source>
        <dbReference type="PROSITE" id="PS51387"/>
    </source>
</evidence>
<keyword evidence="4" id="KW-0560">Oxidoreductase</keyword>
<dbReference type="Gene3D" id="3.30.465.10">
    <property type="match status" value="1"/>
</dbReference>
<evidence type="ECO:0000313" key="6">
    <source>
        <dbReference type="EMBL" id="KJZ76358.1"/>
    </source>
</evidence>
<evidence type="ECO:0000313" key="7">
    <source>
        <dbReference type="Proteomes" id="UP000054481"/>
    </source>
</evidence>
<dbReference type="GO" id="GO:0016491">
    <property type="term" value="F:oxidoreductase activity"/>
    <property type="evidence" value="ECO:0007669"/>
    <property type="project" value="UniProtKB-KW"/>
</dbReference>
<accession>A0A0F7ZVC2</accession>
<evidence type="ECO:0000256" key="2">
    <source>
        <dbReference type="ARBA" id="ARBA00022630"/>
    </source>
</evidence>
<organism evidence="6 7">
    <name type="scientific">Hirsutella minnesotensis 3608</name>
    <dbReference type="NCBI Taxonomy" id="1043627"/>
    <lineage>
        <taxon>Eukaryota</taxon>
        <taxon>Fungi</taxon>
        <taxon>Dikarya</taxon>
        <taxon>Ascomycota</taxon>
        <taxon>Pezizomycotina</taxon>
        <taxon>Sordariomycetes</taxon>
        <taxon>Hypocreomycetidae</taxon>
        <taxon>Hypocreales</taxon>
        <taxon>Ophiocordycipitaceae</taxon>
        <taxon>Hirsutella</taxon>
    </lineage>
</organism>
<evidence type="ECO:0000256" key="3">
    <source>
        <dbReference type="ARBA" id="ARBA00022827"/>
    </source>
</evidence>
<feature type="domain" description="FAD-binding PCMH-type" evidence="5">
    <location>
        <begin position="42"/>
        <end position="219"/>
    </location>
</feature>
<name>A0A0F7ZVC2_9HYPO</name>
<protein>
    <recommendedName>
        <fullName evidence="5">FAD-binding PCMH-type domain-containing protein</fullName>
    </recommendedName>
</protein>
<sequence>MSTGRGSQLRDVLTQVLGDDLLQPDSEQYERDNGSYFSAFENELRPSHIAKPTSVEQIECLLKALRPYLLDETCRIAIRGQGHTPFAGSANITGEGSVTIDMRGLKGIALNPDNTTVEIAAGETWESVYAELEKHGLTTPGGRVGRIGVAGFILGGGLSMFSTRLGFACDSVIEFRVVLADGRMIRANAHQNADLWISLKGGLNNFGIVTSIVMRTIKSGKIWGGVTYYMPDALPQLLENTYQFVHDDNPDEDTHIMCSAGYGFGHQALTCVMYHTEGKVNPPALQPFTSLQPQIDQMGTLRVSSHLGFSQELSKFSSDGMRQYWSSITIRPDVTLMQAFYDRWQDTVSALKDAEGFIFSLGFHPLTKALLVNSQKAGENAMKISPSEGPLLVVLINPCWADRQDDARIFEAVETLVADYRRIASARGLLHRYIFTNYAHSKDKVMEGYGDIDKLKGVSQKYDPQAIFQKVVPGSFKLF</sequence>
<dbReference type="PROSITE" id="PS51387">
    <property type="entry name" value="FAD_PCMH"/>
    <property type="match status" value="1"/>
</dbReference>
<dbReference type="SUPFAM" id="SSF56176">
    <property type="entry name" value="FAD-binding/transporter-associated domain-like"/>
    <property type="match status" value="1"/>
</dbReference>
<dbReference type="PANTHER" id="PTHR42973:SF22">
    <property type="entry name" value="FAD-BINDING PCMH-TYPE DOMAIN-CONTAINING PROTEIN-RELATED"/>
    <property type="match status" value="1"/>
</dbReference>
<reference evidence="6 7" key="1">
    <citation type="journal article" date="2014" name="Genome Biol. Evol.">
        <title>Comparative genomics and transcriptomics analyses reveal divergent lifestyle features of nematode endoparasitic fungus Hirsutella minnesotensis.</title>
        <authorList>
            <person name="Lai Y."/>
            <person name="Liu K."/>
            <person name="Zhang X."/>
            <person name="Zhang X."/>
            <person name="Li K."/>
            <person name="Wang N."/>
            <person name="Shu C."/>
            <person name="Wu Y."/>
            <person name="Wang C."/>
            <person name="Bushley K.E."/>
            <person name="Xiang M."/>
            <person name="Liu X."/>
        </authorList>
    </citation>
    <scope>NUCLEOTIDE SEQUENCE [LARGE SCALE GENOMIC DNA]</scope>
    <source>
        <strain evidence="6 7">3608</strain>
    </source>
</reference>
<evidence type="ECO:0000256" key="1">
    <source>
        <dbReference type="ARBA" id="ARBA00005466"/>
    </source>
</evidence>
<dbReference type="EMBL" id="KQ030511">
    <property type="protein sequence ID" value="KJZ76358.1"/>
    <property type="molecule type" value="Genomic_DNA"/>
</dbReference>
<keyword evidence="3" id="KW-0274">FAD</keyword>
<dbReference type="InterPro" id="IPR050416">
    <property type="entry name" value="FAD-linked_Oxidoreductase"/>
</dbReference>
<dbReference type="InterPro" id="IPR016169">
    <property type="entry name" value="FAD-bd_PCMH_sub2"/>
</dbReference>
<comment type="similarity">
    <text evidence="1">Belongs to the oxygen-dependent FAD-linked oxidoreductase family.</text>
</comment>
<dbReference type="InterPro" id="IPR006094">
    <property type="entry name" value="Oxid_FAD_bind_N"/>
</dbReference>
<proteinExistence type="inferred from homology"/>
<dbReference type="AlphaFoldDB" id="A0A0F7ZVC2"/>
<dbReference type="GO" id="GO:0071949">
    <property type="term" value="F:FAD binding"/>
    <property type="evidence" value="ECO:0007669"/>
    <property type="project" value="InterPro"/>
</dbReference>
<dbReference type="Proteomes" id="UP000054481">
    <property type="component" value="Unassembled WGS sequence"/>
</dbReference>
<keyword evidence="7" id="KW-1185">Reference proteome</keyword>
<evidence type="ECO:0000256" key="4">
    <source>
        <dbReference type="ARBA" id="ARBA00023002"/>
    </source>
</evidence>
<keyword evidence="2" id="KW-0285">Flavoprotein</keyword>
<dbReference type="OrthoDB" id="2151789at2759"/>
<dbReference type="Pfam" id="PF01565">
    <property type="entry name" value="FAD_binding_4"/>
    <property type="match status" value="1"/>
</dbReference>
<gene>
    <name evidence="6" type="ORF">HIM_04087</name>
</gene>
<dbReference type="InterPro" id="IPR036318">
    <property type="entry name" value="FAD-bd_PCMH-like_sf"/>
</dbReference>
<dbReference type="InterPro" id="IPR016166">
    <property type="entry name" value="FAD-bd_PCMH"/>
</dbReference>
<dbReference type="PANTHER" id="PTHR42973">
    <property type="entry name" value="BINDING OXIDOREDUCTASE, PUTATIVE (AFU_ORTHOLOGUE AFUA_1G17690)-RELATED"/>
    <property type="match status" value="1"/>
</dbReference>